<dbReference type="Pfam" id="PF00440">
    <property type="entry name" value="TetR_N"/>
    <property type="match status" value="1"/>
</dbReference>
<dbReference type="InterPro" id="IPR050109">
    <property type="entry name" value="HTH-type_TetR-like_transc_reg"/>
</dbReference>
<dbReference type="SUPFAM" id="SSF48498">
    <property type="entry name" value="Tetracyclin repressor-like, C-terminal domain"/>
    <property type="match status" value="1"/>
</dbReference>
<organism evidence="7 8">
    <name type="scientific">Pseudonocardia halophobica</name>
    <dbReference type="NCBI Taxonomy" id="29401"/>
    <lineage>
        <taxon>Bacteria</taxon>
        <taxon>Bacillati</taxon>
        <taxon>Actinomycetota</taxon>
        <taxon>Actinomycetes</taxon>
        <taxon>Pseudonocardiales</taxon>
        <taxon>Pseudonocardiaceae</taxon>
        <taxon>Pseudonocardia</taxon>
    </lineage>
</organism>
<dbReference type="PROSITE" id="PS50977">
    <property type="entry name" value="HTH_TETR_2"/>
    <property type="match status" value="1"/>
</dbReference>
<dbReference type="Pfam" id="PF17932">
    <property type="entry name" value="TetR_C_24"/>
    <property type="match status" value="1"/>
</dbReference>
<dbReference type="InterPro" id="IPR001647">
    <property type="entry name" value="HTH_TetR"/>
</dbReference>
<dbReference type="Proteomes" id="UP001143463">
    <property type="component" value="Unassembled WGS sequence"/>
</dbReference>
<protein>
    <submittedName>
        <fullName evidence="7">TetR family transcriptional regulator</fullName>
    </submittedName>
</protein>
<gene>
    <name evidence="7" type="ORF">GCM10017577_48170</name>
</gene>
<evidence type="ECO:0000313" key="8">
    <source>
        <dbReference type="Proteomes" id="UP001143463"/>
    </source>
</evidence>
<feature type="domain" description="HTH tetR-type" evidence="6">
    <location>
        <begin position="8"/>
        <end position="68"/>
    </location>
</feature>
<dbReference type="InterPro" id="IPR041490">
    <property type="entry name" value="KstR2_TetR_C"/>
</dbReference>
<dbReference type="PANTHER" id="PTHR30055:SF234">
    <property type="entry name" value="HTH-TYPE TRANSCRIPTIONAL REGULATOR BETI"/>
    <property type="match status" value="1"/>
</dbReference>
<evidence type="ECO:0000256" key="4">
    <source>
        <dbReference type="PROSITE-ProRule" id="PRU00335"/>
    </source>
</evidence>
<evidence type="ECO:0000256" key="1">
    <source>
        <dbReference type="ARBA" id="ARBA00023015"/>
    </source>
</evidence>
<dbReference type="Gene3D" id="1.10.10.60">
    <property type="entry name" value="Homeodomain-like"/>
    <property type="match status" value="1"/>
</dbReference>
<dbReference type="EMBL" id="BSFQ01000023">
    <property type="protein sequence ID" value="GLL13673.1"/>
    <property type="molecule type" value="Genomic_DNA"/>
</dbReference>
<sequence length="242" mass="26824">MPGRSPRASSRDAILRVFAEHVADRGYADTSLGDVAAELNLSKGTIVHHFGNKEALLREVHVAYFSRRFAEADFVHAHLEDPVSRLVAMIYALLAAHRDDRAASLACLRELVRYFDGDLTDYVRKQRVRYTEIVVDILRAGAERGLLHTPDPQMTALQVFGMCNYAWTWYRPDGPRTVEDIARLFAHNVLAGLVPRSEADRELDELITAAIRTVREAPGRSAADGPAEPADGDLAEPVPTVP</sequence>
<accession>A0A9W6L5L8</accession>
<dbReference type="InterPro" id="IPR036271">
    <property type="entry name" value="Tet_transcr_reg_TetR-rel_C_sf"/>
</dbReference>
<comment type="caution">
    <text evidence="7">The sequence shown here is derived from an EMBL/GenBank/DDBJ whole genome shotgun (WGS) entry which is preliminary data.</text>
</comment>
<evidence type="ECO:0000256" key="5">
    <source>
        <dbReference type="SAM" id="MobiDB-lite"/>
    </source>
</evidence>
<feature type="region of interest" description="Disordered" evidence="5">
    <location>
        <begin position="216"/>
        <end position="242"/>
    </location>
</feature>
<dbReference type="InterPro" id="IPR009057">
    <property type="entry name" value="Homeodomain-like_sf"/>
</dbReference>
<dbReference type="PANTHER" id="PTHR30055">
    <property type="entry name" value="HTH-TYPE TRANSCRIPTIONAL REGULATOR RUTR"/>
    <property type="match status" value="1"/>
</dbReference>
<evidence type="ECO:0000313" key="7">
    <source>
        <dbReference type="EMBL" id="GLL13673.1"/>
    </source>
</evidence>
<feature type="DNA-binding region" description="H-T-H motif" evidence="4">
    <location>
        <begin position="31"/>
        <end position="50"/>
    </location>
</feature>
<dbReference type="SUPFAM" id="SSF46689">
    <property type="entry name" value="Homeodomain-like"/>
    <property type="match status" value="1"/>
</dbReference>
<dbReference type="Gene3D" id="1.10.357.10">
    <property type="entry name" value="Tetracycline Repressor, domain 2"/>
    <property type="match status" value="1"/>
</dbReference>
<keyword evidence="8" id="KW-1185">Reference proteome</keyword>
<keyword evidence="1" id="KW-0805">Transcription regulation</keyword>
<evidence type="ECO:0000256" key="2">
    <source>
        <dbReference type="ARBA" id="ARBA00023125"/>
    </source>
</evidence>
<keyword evidence="2 4" id="KW-0238">DNA-binding</keyword>
<evidence type="ECO:0000256" key="3">
    <source>
        <dbReference type="ARBA" id="ARBA00023163"/>
    </source>
</evidence>
<dbReference type="GO" id="GO:0003700">
    <property type="term" value="F:DNA-binding transcription factor activity"/>
    <property type="evidence" value="ECO:0007669"/>
    <property type="project" value="TreeGrafter"/>
</dbReference>
<keyword evidence="3" id="KW-0804">Transcription</keyword>
<evidence type="ECO:0000259" key="6">
    <source>
        <dbReference type="PROSITE" id="PS50977"/>
    </source>
</evidence>
<dbReference type="PRINTS" id="PR00455">
    <property type="entry name" value="HTHTETR"/>
</dbReference>
<proteinExistence type="predicted"/>
<dbReference type="RefSeq" id="WP_051737872.1">
    <property type="nucleotide sequence ID" value="NZ_BAAAUZ010000040.1"/>
</dbReference>
<name>A0A9W6L5L8_9PSEU</name>
<reference evidence="7" key="2">
    <citation type="submission" date="2023-01" db="EMBL/GenBank/DDBJ databases">
        <authorList>
            <person name="Sun Q."/>
            <person name="Evtushenko L."/>
        </authorList>
    </citation>
    <scope>NUCLEOTIDE SEQUENCE</scope>
    <source>
        <strain evidence="7">VKM Ac-1069</strain>
    </source>
</reference>
<dbReference type="GO" id="GO:0000976">
    <property type="term" value="F:transcription cis-regulatory region binding"/>
    <property type="evidence" value="ECO:0007669"/>
    <property type="project" value="TreeGrafter"/>
</dbReference>
<dbReference type="AlphaFoldDB" id="A0A9W6L5L8"/>
<reference evidence="7" key="1">
    <citation type="journal article" date="2014" name="Int. J. Syst. Evol. Microbiol.">
        <title>Complete genome sequence of Corynebacterium casei LMG S-19264T (=DSM 44701T), isolated from a smear-ripened cheese.</title>
        <authorList>
            <consortium name="US DOE Joint Genome Institute (JGI-PGF)"/>
            <person name="Walter F."/>
            <person name="Albersmeier A."/>
            <person name="Kalinowski J."/>
            <person name="Ruckert C."/>
        </authorList>
    </citation>
    <scope>NUCLEOTIDE SEQUENCE</scope>
    <source>
        <strain evidence="7">VKM Ac-1069</strain>
    </source>
</reference>